<name>A0ABY7F0J3_MYAAR</name>
<evidence type="ECO:0000313" key="6">
    <source>
        <dbReference type="Proteomes" id="UP001164746"/>
    </source>
</evidence>
<accession>A0ABY7F0J3</accession>
<evidence type="ECO:0000256" key="2">
    <source>
        <dbReference type="ARBA" id="ARBA00023157"/>
    </source>
</evidence>
<dbReference type="InterPro" id="IPR036790">
    <property type="entry name" value="Frizzled_dom_sf"/>
</dbReference>
<sequence>MDYGCSVNFRQFVCSLYLPRYDVQDGAVTGPCKEMCNHAKRKCNRLTSIRRNRDANCFGPWREPRVRRNQNQMHMYCSPITLDQCQDLHYVLGSLPNRYLQRNISEIQVELNYYNPLIATSCHANLRLFLCGTFNPFCVHNENPFTTPCREFCEEVEGSCADSFALLYGGLPWPNKLQCHRFPAAESGESAHCFMPNDLTISR</sequence>
<keyword evidence="2 3" id="KW-1015">Disulfide bond</keyword>
<evidence type="ECO:0000313" key="5">
    <source>
        <dbReference type="EMBL" id="WAR14739.1"/>
    </source>
</evidence>
<dbReference type="EMBL" id="CP111020">
    <property type="protein sequence ID" value="WAR14739.1"/>
    <property type="molecule type" value="Genomic_DNA"/>
</dbReference>
<feature type="domain" description="FZ" evidence="4">
    <location>
        <begin position="1"/>
        <end position="57"/>
    </location>
</feature>
<evidence type="ECO:0000256" key="1">
    <source>
        <dbReference type="ARBA" id="ARBA00022473"/>
    </source>
</evidence>
<dbReference type="CDD" id="cd07066">
    <property type="entry name" value="CRD_FZ"/>
    <property type="match status" value="1"/>
</dbReference>
<dbReference type="PANTHER" id="PTHR11309">
    <property type="entry name" value="FRIZZLED"/>
    <property type="match status" value="1"/>
</dbReference>
<evidence type="ECO:0000259" key="4">
    <source>
        <dbReference type="PROSITE" id="PS50038"/>
    </source>
</evidence>
<feature type="disulfide bond" evidence="3">
    <location>
        <begin position="122"/>
        <end position="160"/>
    </location>
</feature>
<dbReference type="Proteomes" id="UP001164746">
    <property type="component" value="Chromosome 9"/>
</dbReference>
<keyword evidence="6" id="KW-1185">Reference proteome</keyword>
<dbReference type="Gene3D" id="1.10.2000.10">
    <property type="entry name" value="Frizzled cysteine-rich domain"/>
    <property type="match status" value="2"/>
</dbReference>
<protein>
    <submittedName>
        <fullName evidence="5">FZD1-like protein</fullName>
    </submittedName>
</protein>
<keyword evidence="1" id="KW-0217">Developmental protein</keyword>
<gene>
    <name evidence="5" type="ORF">MAR_004844</name>
</gene>
<evidence type="ECO:0000256" key="3">
    <source>
        <dbReference type="PROSITE-ProRule" id="PRU00090"/>
    </source>
</evidence>
<feature type="disulfide bond" evidence="3">
    <location>
        <begin position="5"/>
        <end position="43"/>
    </location>
</feature>
<proteinExistence type="predicted"/>
<feature type="domain" description="FZ" evidence="4">
    <location>
        <begin position="72"/>
        <end position="196"/>
    </location>
</feature>
<dbReference type="InterPro" id="IPR015526">
    <property type="entry name" value="Frizzled/SFRP"/>
</dbReference>
<dbReference type="Pfam" id="PF01392">
    <property type="entry name" value="Fz"/>
    <property type="match status" value="1"/>
</dbReference>
<dbReference type="SUPFAM" id="SSF63501">
    <property type="entry name" value="Frizzled cysteine-rich domain"/>
    <property type="match status" value="2"/>
</dbReference>
<feature type="disulfide bond" evidence="3">
    <location>
        <begin position="85"/>
        <end position="131"/>
    </location>
</feature>
<reference evidence="5" key="1">
    <citation type="submission" date="2022-11" db="EMBL/GenBank/DDBJ databases">
        <title>Centuries of genome instability and evolution in soft-shell clam transmissible cancer (bioRxiv).</title>
        <authorList>
            <person name="Hart S.F.M."/>
            <person name="Yonemitsu M.A."/>
            <person name="Giersch R.M."/>
            <person name="Beal B.F."/>
            <person name="Arriagada G."/>
            <person name="Davis B.W."/>
            <person name="Ostrander E.A."/>
            <person name="Goff S.P."/>
            <person name="Metzger M.J."/>
        </authorList>
    </citation>
    <scope>NUCLEOTIDE SEQUENCE</scope>
    <source>
        <strain evidence="5">MELC-2E11</strain>
        <tissue evidence="5">Siphon/mantle</tissue>
    </source>
</reference>
<dbReference type="InterPro" id="IPR020067">
    <property type="entry name" value="Frizzled_dom"/>
</dbReference>
<comment type="caution">
    <text evidence="3">Lacks conserved residue(s) required for the propagation of feature annotation.</text>
</comment>
<organism evidence="5 6">
    <name type="scientific">Mya arenaria</name>
    <name type="common">Soft-shell clam</name>
    <dbReference type="NCBI Taxonomy" id="6604"/>
    <lineage>
        <taxon>Eukaryota</taxon>
        <taxon>Metazoa</taxon>
        <taxon>Spiralia</taxon>
        <taxon>Lophotrochozoa</taxon>
        <taxon>Mollusca</taxon>
        <taxon>Bivalvia</taxon>
        <taxon>Autobranchia</taxon>
        <taxon>Heteroconchia</taxon>
        <taxon>Euheterodonta</taxon>
        <taxon>Imparidentia</taxon>
        <taxon>Neoheterodontei</taxon>
        <taxon>Myida</taxon>
        <taxon>Myoidea</taxon>
        <taxon>Myidae</taxon>
        <taxon>Mya</taxon>
    </lineage>
</organism>
<feature type="disulfide bond" evidence="3">
    <location>
        <begin position="77"/>
        <end position="138"/>
    </location>
</feature>
<dbReference type="PROSITE" id="PS50038">
    <property type="entry name" value="FZ"/>
    <property type="match status" value="2"/>
</dbReference>
<dbReference type="SMART" id="SM00063">
    <property type="entry name" value="FRI"/>
    <property type="match status" value="1"/>
</dbReference>